<keyword evidence="3" id="KW-1185">Reference proteome</keyword>
<organism evidence="2 3">
    <name type="scientific">Maribellus comscasis</name>
    <dbReference type="NCBI Taxonomy" id="2681766"/>
    <lineage>
        <taxon>Bacteria</taxon>
        <taxon>Pseudomonadati</taxon>
        <taxon>Bacteroidota</taxon>
        <taxon>Bacteroidia</taxon>
        <taxon>Marinilabiliales</taxon>
        <taxon>Prolixibacteraceae</taxon>
        <taxon>Maribellus</taxon>
    </lineage>
</organism>
<dbReference type="Gene3D" id="2.60.40.1080">
    <property type="match status" value="1"/>
</dbReference>
<dbReference type="InterPro" id="IPR003343">
    <property type="entry name" value="Big_2"/>
</dbReference>
<dbReference type="KEGG" id="mcos:GM418_03300"/>
<accession>A0A6I6JS46</accession>
<evidence type="ECO:0000259" key="1">
    <source>
        <dbReference type="SMART" id="SM00635"/>
    </source>
</evidence>
<dbReference type="AlphaFoldDB" id="A0A6I6JS46"/>
<sequence length="223" mass="25155">MKRGSVILLVFIVGLYSCEKELSSIQLDKNEIVMHYNESEELSVSYSPSDVDVLPVFLWNSENENVATVDGEGNVSGVRVGETSVVVSTNDNKFVDSCKIVIEPISNLYNEPVYELGQSMSYIKSNEVREVLIEEKDALIYDDSNTNVVYVMYRFDSESLESVTVLLKSDVMLEATTFLTERYIPYSNSENVSYFQINENVVAGLAYDRKLGLVVTYEENNIP</sequence>
<proteinExistence type="predicted"/>
<dbReference type="PROSITE" id="PS51257">
    <property type="entry name" value="PROKAR_LIPOPROTEIN"/>
    <property type="match status" value="1"/>
</dbReference>
<dbReference type="RefSeq" id="WP_158863126.1">
    <property type="nucleotide sequence ID" value="NZ_CP046401.1"/>
</dbReference>
<dbReference type="EMBL" id="CP046401">
    <property type="protein sequence ID" value="QGY42713.1"/>
    <property type="molecule type" value="Genomic_DNA"/>
</dbReference>
<feature type="domain" description="BIG2" evidence="1">
    <location>
        <begin position="21"/>
        <end position="99"/>
    </location>
</feature>
<dbReference type="InterPro" id="IPR008964">
    <property type="entry name" value="Invasin/intimin_cell_adhesion"/>
</dbReference>
<dbReference type="SMART" id="SM00635">
    <property type="entry name" value="BID_2"/>
    <property type="match status" value="1"/>
</dbReference>
<dbReference type="Pfam" id="PF02368">
    <property type="entry name" value="Big_2"/>
    <property type="match status" value="1"/>
</dbReference>
<dbReference type="Proteomes" id="UP000428260">
    <property type="component" value="Chromosome"/>
</dbReference>
<evidence type="ECO:0000313" key="2">
    <source>
        <dbReference type="EMBL" id="QGY42713.1"/>
    </source>
</evidence>
<reference evidence="2 3" key="1">
    <citation type="submission" date="2019-11" db="EMBL/GenBank/DDBJ databases">
        <authorList>
            <person name="Zheng R.K."/>
            <person name="Sun C.M."/>
        </authorList>
    </citation>
    <scope>NUCLEOTIDE SEQUENCE [LARGE SCALE GENOMIC DNA]</scope>
    <source>
        <strain evidence="2 3">WC007</strain>
    </source>
</reference>
<evidence type="ECO:0000313" key="3">
    <source>
        <dbReference type="Proteomes" id="UP000428260"/>
    </source>
</evidence>
<name>A0A6I6JS46_9BACT</name>
<protein>
    <recommendedName>
        <fullName evidence="1">BIG2 domain-containing protein</fullName>
    </recommendedName>
</protein>
<dbReference type="SUPFAM" id="SSF49373">
    <property type="entry name" value="Invasin/intimin cell-adhesion fragments"/>
    <property type="match status" value="1"/>
</dbReference>
<gene>
    <name evidence="2" type="ORF">GM418_03300</name>
</gene>